<organism evidence="8 9">
    <name type="scientific">Hymenobacter crusticola</name>
    <dbReference type="NCBI Taxonomy" id="1770526"/>
    <lineage>
        <taxon>Bacteria</taxon>
        <taxon>Pseudomonadati</taxon>
        <taxon>Bacteroidota</taxon>
        <taxon>Cytophagia</taxon>
        <taxon>Cytophagales</taxon>
        <taxon>Hymenobacteraceae</taxon>
        <taxon>Hymenobacter</taxon>
    </lineage>
</organism>
<dbReference type="Pfam" id="PF12823">
    <property type="entry name" value="DUF3817"/>
    <property type="match status" value="1"/>
</dbReference>
<dbReference type="OrthoDB" id="1121311at2"/>
<evidence type="ECO:0000259" key="7">
    <source>
        <dbReference type="Pfam" id="PF12823"/>
    </source>
</evidence>
<dbReference type="GO" id="GO:0005886">
    <property type="term" value="C:plasma membrane"/>
    <property type="evidence" value="ECO:0007669"/>
    <property type="project" value="UniProtKB-SubCell"/>
</dbReference>
<sequence>MFSSPIQRLRLLGFCEGASLLLLVGVAVPLKYFYSDPTLVRALGPVHGLLFLLFVLNTLRVGVEYQWRFATTTWKVLLACVIPFGTFYVDRKILAPMQRKEHDKQAFIKKPS</sequence>
<feature type="transmembrane region" description="Helical" evidence="6">
    <location>
        <begin position="12"/>
        <end position="33"/>
    </location>
</feature>
<keyword evidence="5 6" id="KW-0472">Membrane</keyword>
<evidence type="ECO:0000256" key="4">
    <source>
        <dbReference type="ARBA" id="ARBA00022989"/>
    </source>
</evidence>
<accession>A0A243WHK4</accession>
<evidence type="ECO:0000256" key="3">
    <source>
        <dbReference type="ARBA" id="ARBA00022692"/>
    </source>
</evidence>
<protein>
    <recommendedName>
        <fullName evidence="7">DUF3817 domain-containing protein</fullName>
    </recommendedName>
</protein>
<evidence type="ECO:0000256" key="1">
    <source>
        <dbReference type="ARBA" id="ARBA00004651"/>
    </source>
</evidence>
<keyword evidence="9" id="KW-1185">Reference proteome</keyword>
<name>A0A243WHK4_9BACT</name>
<proteinExistence type="predicted"/>
<dbReference type="PANTHER" id="PTHR40077">
    <property type="entry name" value="MEMBRANE PROTEIN-RELATED"/>
    <property type="match status" value="1"/>
</dbReference>
<reference evidence="8 9" key="1">
    <citation type="submission" date="2017-01" db="EMBL/GenBank/DDBJ databases">
        <title>A new Hymenobacter.</title>
        <authorList>
            <person name="Liang Y."/>
            <person name="Feng F."/>
        </authorList>
    </citation>
    <scope>NUCLEOTIDE SEQUENCE [LARGE SCALE GENOMIC DNA]</scope>
    <source>
        <strain evidence="8">MIMBbqt21</strain>
    </source>
</reference>
<gene>
    <name evidence="8" type="ORF">BXP70_08045</name>
</gene>
<dbReference type="PANTHER" id="PTHR40077:SF1">
    <property type="entry name" value="MEMBRANE PROTEIN"/>
    <property type="match status" value="1"/>
</dbReference>
<dbReference type="EMBL" id="MTSE01000003">
    <property type="protein sequence ID" value="OUJ74705.1"/>
    <property type="molecule type" value="Genomic_DNA"/>
</dbReference>
<dbReference type="Proteomes" id="UP000194873">
    <property type="component" value="Unassembled WGS sequence"/>
</dbReference>
<keyword evidence="4 6" id="KW-1133">Transmembrane helix</keyword>
<comment type="subcellular location">
    <subcellularLocation>
        <location evidence="1">Cell membrane</location>
        <topology evidence="1">Multi-pass membrane protein</topology>
    </subcellularLocation>
</comment>
<keyword evidence="2" id="KW-1003">Cell membrane</keyword>
<comment type="caution">
    <text evidence="8">The sequence shown here is derived from an EMBL/GenBank/DDBJ whole genome shotgun (WGS) entry which is preliminary data.</text>
</comment>
<evidence type="ECO:0000313" key="8">
    <source>
        <dbReference type="EMBL" id="OUJ74705.1"/>
    </source>
</evidence>
<dbReference type="InterPro" id="IPR023845">
    <property type="entry name" value="DUF3817_TM"/>
</dbReference>
<dbReference type="AlphaFoldDB" id="A0A243WHK4"/>
<evidence type="ECO:0000256" key="5">
    <source>
        <dbReference type="ARBA" id="ARBA00023136"/>
    </source>
</evidence>
<feature type="transmembrane region" description="Helical" evidence="6">
    <location>
        <begin position="39"/>
        <end position="57"/>
    </location>
</feature>
<evidence type="ECO:0000256" key="6">
    <source>
        <dbReference type="SAM" id="Phobius"/>
    </source>
</evidence>
<dbReference type="RefSeq" id="WP_086593507.1">
    <property type="nucleotide sequence ID" value="NZ_MTSE01000003.1"/>
</dbReference>
<dbReference type="NCBIfam" id="TIGR03954">
    <property type="entry name" value="integ_memb_HG"/>
    <property type="match status" value="1"/>
</dbReference>
<evidence type="ECO:0000256" key="2">
    <source>
        <dbReference type="ARBA" id="ARBA00022475"/>
    </source>
</evidence>
<feature type="domain" description="DUF3817" evidence="7">
    <location>
        <begin position="7"/>
        <end position="93"/>
    </location>
</feature>
<keyword evidence="3 6" id="KW-0812">Transmembrane</keyword>
<evidence type="ECO:0000313" key="9">
    <source>
        <dbReference type="Proteomes" id="UP000194873"/>
    </source>
</evidence>